<protein>
    <submittedName>
        <fullName evidence="1">Uncharacterized protein</fullName>
    </submittedName>
</protein>
<dbReference type="Proteomes" id="UP000797356">
    <property type="component" value="Chromosome 2"/>
</dbReference>
<evidence type="ECO:0000313" key="1">
    <source>
        <dbReference type="EMBL" id="KAG1331559.1"/>
    </source>
</evidence>
<reference evidence="1" key="2">
    <citation type="submission" date="2019-07" db="EMBL/GenBank/DDBJ databases">
        <authorList>
            <person name="Yang Y."/>
            <person name="Bocs S."/>
            <person name="Baudouin L."/>
        </authorList>
    </citation>
    <scope>NUCLEOTIDE SEQUENCE</scope>
    <source>
        <tissue evidence="1">Spear leaf of Hainan Tall coconut</tissue>
    </source>
</reference>
<keyword evidence="2" id="KW-1185">Reference proteome</keyword>
<accession>A0A8K0I112</accession>
<organism evidence="1 2">
    <name type="scientific">Cocos nucifera</name>
    <name type="common">Coconut palm</name>
    <dbReference type="NCBI Taxonomy" id="13894"/>
    <lineage>
        <taxon>Eukaryota</taxon>
        <taxon>Viridiplantae</taxon>
        <taxon>Streptophyta</taxon>
        <taxon>Embryophyta</taxon>
        <taxon>Tracheophyta</taxon>
        <taxon>Spermatophyta</taxon>
        <taxon>Magnoliopsida</taxon>
        <taxon>Liliopsida</taxon>
        <taxon>Arecaceae</taxon>
        <taxon>Arecoideae</taxon>
        <taxon>Cocoseae</taxon>
        <taxon>Attaleinae</taxon>
        <taxon>Cocos</taxon>
    </lineage>
</organism>
<name>A0A8K0I112_COCNU</name>
<dbReference type="AlphaFoldDB" id="A0A8K0I112"/>
<dbReference type="EMBL" id="CM017873">
    <property type="protein sequence ID" value="KAG1331559.1"/>
    <property type="molecule type" value="Genomic_DNA"/>
</dbReference>
<evidence type="ECO:0000313" key="2">
    <source>
        <dbReference type="Proteomes" id="UP000797356"/>
    </source>
</evidence>
<reference evidence="1" key="1">
    <citation type="journal article" date="2017" name="Gigascience">
        <title>The genome draft of coconut (Cocos nucifera).</title>
        <authorList>
            <person name="Xiao Y."/>
            <person name="Xu P."/>
            <person name="Fan H."/>
            <person name="Baudouin L."/>
            <person name="Xia W."/>
            <person name="Bocs S."/>
            <person name="Xu J."/>
            <person name="Li Q."/>
            <person name="Guo A."/>
            <person name="Zhou L."/>
            <person name="Li J."/>
            <person name="Wu Y."/>
            <person name="Ma Z."/>
            <person name="Armero A."/>
            <person name="Issali A.E."/>
            <person name="Liu N."/>
            <person name="Peng M."/>
            <person name="Yang Y."/>
        </authorList>
    </citation>
    <scope>NUCLEOTIDE SEQUENCE</scope>
    <source>
        <tissue evidence="1">Spear leaf of Hainan Tall coconut</tissue>
    </source>
</reference>
<comment type="caution">
    <text evidence="1">The sequence shown here is derived from an EMBL/GenBank/DDBJ whole genome shotgun (WGS) entry which is preliminary data.</text>
</comment>
<sequence>MQAMRYNTLQVSFLHLELRGVLVREEQRIPNTVYRSHMAYLCKACRLSTLQQPLDRDNMLDILRCTLMFQIE</sequence>
<gene>
    <name evidence="1" type="ORF">COCNU_02G015270</name>
</gene>
<proteinExistence type="predicted"/>